<reference evidence="9 10" key="1">
    <citation type="submission" date="2024-02" db="EMBL/GenBank/DDBJ databases">
        <authorList>
            <person name="Chen Y."/>
            <person name="Shah S."/>
            <person name="Dougan E. K."/>
            <person name="Thang M."/>
            <person name="Chan C."/>
        </authorList>
    </citation>
    <scope>NUCLEOTIDE SEQUENCE [LARGE SCALE GENOMIC DNA]</scope>
</reference>
<accession>A0ABP0RDF6</accession>
<dbReference type="Pfam" id="PF00270">
    <property type="entry name" value="DEAD"/>
    <property type="match status" value="1"/>
</dbReference>
<feature type="coiled-coil region" evidence="6">
    <location>
        <begin position="20"/>
        <end position="61"/>
    </location>
</feature>
<evidence type="ECO:0000313" key="8">
    <source>
        <dbReference type="EMBL" id="CAK9088932.1"/>
    </source>
</evidence>
<evidence type="ECO:0000313" key="9">
    <source>
        <dbReference type="EMBL" id="CAK9098210.1"/>
    </source>
</evidence>
<dbReference type="InterPro" id="IPR027417">
    <property type="entry name" value="P-loop_NTPase"/>
</dbReference>
<comment type="similarity">
    <text evidence="1">Belongs to the helicase family. RecQ subfamily.</text>
</comment>
<evidence type="ECO:0000259" key="7">
    <source>
        <dbReference type="PROSITE" id="PS51192"/>
    </source>
</evidence>
<name>A0ABP0RDF6_9DINO</name>
<evidence type="ECO:0000256" key="2">
    <source>
        <dbReference type="ARBA" id="ARBA00023125"/>
    </source>
</evidence>
<evidence type="ECO:0000256" key="6">
    <source>
        <dbReference type="SAM" id="Coils"/>
    </source>
</evidence>
<dbReference type="EC" id="5.6.2.4" evidence="5"/>
<evidence type="ECO:0000256" key="5">
    <source>
        <dbReference type="ARBA" id="ARBA00034808"/>
    </source>
</evidence>
<comment type="caution">
    <text evidence="9">The sequence shown here is derived from an EMBL/GenBank/DDBJ whole genome shotgun (WGS) entry which is preliminary data.</text>
</comment>
<dbReference type="EMBL" id="CAXAMN010025805">
    <property type="protein sequence ID" value="CAK9098210.1"/>
    <property type="molecule type" value="Genomic_DNA"/>
</dbReference>
<evidence type="ECO:0000256" key="3">
    <source>
        <dbReference type="ARBA" id="ARBA00023235"/>
    </source>
</evidence>
<keyword evidence="10" id="KW-1185">Reference proteome</keyword>
<dbReference type="PROSITE" id="PS51192">
    <property type="entry name" value="HELICASE_ATP_BIND_1"/>
    <property type="match status" value="1"/>
</dbReference>
<dbReference type="Gene3D" id="3.40.50.300">
    <property type="entry name" value="P-loop containing nucleotide triphosphate hydrolases"/>
    <property type="match status" value="1"/>
</dbReference>
<gene>
    <name evidence="8" type="ORF">CCMP2556_LOCUS42854</name>
    <name evidence="9" type="ORF">CCMP2556_LOCUS46541</name>
</gene>
<organism evidence="9 10">
    <name type="scientific">Durusdinium trenchii</name>
    <dbReference type="NCBI Taxonomy" id="1381693"/>
    <lineage>
        <taxon>Eukaryota</taxon>
        <taxon>Sar</taxon>
        <taxon>Alveolata</taxon>
        <taxon>Dinophyceae</taxon>
        <taxon>Suessiales</taxon>
        <taxon>Symbiodiniaceae</taxon>
        <taxon>Durusdinium</taxon>
    </lineage>
</organism>
<sequence>MATDKELQLREELSRAAVDVAQCRAQLRSARQALSAAELREEELKAQLEDLQSRRKSSSSSDDWLKKQSWTQKLRVLCEDVFGVTSFRTNQEEALNALMAKRDVFLVAPTGAGKSLCFQAPSILTGNLTLVVSPLLSLMQDQVMSLRALGIGAAMLSSNDSREEQTRIRKAMSKLTAAKSSSDTGELRLLYLTPERLAKSKLVMNLLEKIYASGRLGLIAIDEAHCISQWGHDFRQDYERLAALRIQSLVVAQLFSGPG</sequence>
<keyword evidence="2" id="KW-0238">DNA-binding</keyword>
<dbReference type="Proteomes" id="UP001642484">
    <property type="component" value="Unassembled WGS sequence"/>
</dbReference>
<dbReference type="InterPro" id="IPR011545">
    <property type="entry name" value="DEAD/DEAH_box_helicase_dom"/>
</dbReference>
<proteinExistence type="inferred from homology"/>
<feature type="domain" description="Helicase ATP-binding" evidence="7">
    <location>
        <begin position="95"/>
        <end position="259"/>
    </location>
</feature>
<dbReference type="SUPFAM" id="SSF52540">
    <property type="entry name" value="P-loop containing nucleoside triphosphate hydrolases"/>
    <property type="match status" value="1"/>
</dbReference>
<dbReference type="PANTHER" id="PTHR13710">
    <property type="entry name" value="DNA HELICASE RECQ FAMILY MEMBER"/>
    <property type="match status" value="1"/>
</dbReference>
<evidence type="ECO:0000256" key="4">
    <source>
        <dbReference type="ARBA" id="ARBA00034617"/>
    </source>
</evidence>
<protein>
    <recommendedName>
        <fullName evidence="5">DNA 3'-5' helicase</fullName>
        <ecNumber evidence="5">5.6.2.4</ecNumber>
    </recommendedName>
</protein>
<evidence type="ECO:0000256" key="1">
    <source>
        <dbReference type="ARBA" id="ARBA00005446"/>
    </source>
</evidence>
<comment type="catalytic activity">
    <reaction evidence="4">
        <text>Couples ATP hydrolysis with the unwinding of duplex DNA by translocating in the 3'-5' direction.</text>
        <dbReference type="EC" id="5.6.2.4"/>
    </reaction>
</comment>
<dbReference type="InterPro" id="IPR014001">
    <property type="entry name" value="Helicase_ATP-bd"/>
</dbReference>
<keyword evidence="6" id="KW-0175">Coiled coil</keyword>
<keyword evidence="3" id="KW-0413">Isomerase</keyword>
<dbReference type="SMART" id="SM00487">
    <property type="entry name" value="DEXDc"/>
    <property type="match status" value="1"/>
</dbReference>
<evidence type="ECO:0000313" key="10">
    <source>
        <dbReference type="Proteomes" id="UP001642484"/>
    </source>
</evidence>
<dbReference type="PANTHER" id="PTHR13710:SF105">
    <property type="entry name" value="ATP-DEPENDENT DNA HELICASE Q1"/>
    <property type="match status" value="1"/>
</dbReference>
<dbReference type="EMBL" id="CAXAMN010024694">
    <property type="protein sequence ID" value="CAK9088932.1"/>
    <property type="molecule type" value="Genomic_DNA"/>
</dbReference>